<sequence length="451" mass="49301">MKILLCGAHGFIGRHLSRALEQAGHTLIHGVHHFSDNVAEQRRELLIDYSQDIRPEIWEKRLHALGKIDVVINAVGILTQSTQAPFSALHQAAPIALFQAAHNIGVKAIVQISALGPDDVKPASSNSDSYVISDYLRTKHAADHYLSQLNTPHLILRPSLIVGIDGASSQLFRRLASLPVIALPGAGQQALQPVHIDDLCLCACTWLTQLAANTALPHQIICAVGPVAMSYRAMLQHYRDAMQLAPALFVPIPISIMRISAKLAQYLPQKVFAPETLSMLEQGNVADSKPFTHFLQQAPRGVDAWFNQREAALLAAVAISDWSHLLFRLVLAFLWISTAVISLWIYPREDSLQLLAQVGLHGALANTALYLASCIDVVLGIATLCYPNRLLWLAQMVLILIYSIIIILCLPEFLAHPFAPILKNLPILAILFVLIAKDTGGQPSTLKASAK</sequence>
<evidence type="ECO:0000259" key="2">
    <source>
        <dbReference type="Pfam" id="PF01370"/>
    </source>
</evidence>
<evidence type="ECO:0000313" key="4">
    <source>
        <dbReference type="Proteomes" id="UP001589844"/>
    </source>
</evidence>
<keyword evidence="1" id="KW-1133">Transmembrane helix</keyword>
<comment type="caution">
    <text evidence="3">The sequence shown here is derived from an EMBL/GenBank/DDBJ whole genome shotgun (WGS) entry which is preliminary data.</text>
</comment>
<feature type="transmembrane region" description="Helical" evidence="1">
    <location>
        <begin position="325"/>
        <end position="346"/>
    </location>
</feature>
<dbReference type="PANTHER" id="PTHR12126:SF11">
    <property type="entry name" value="NADH DEHYDROGENASE [UBIQUINONE] 1 ALPHA SUBCOMPLEX SUBUNIT 9, MITOCHONDRIAL"/>
    <property type="match status" value="1"/>
</dbReference>
<name>A0ABV6IGS1_9BURK</name>
<dbReference type="Pfam" id="PF01370">
    <property type="entry name" value="Epimerase"/>
    <property type="match status" value="1"/>
</dbReference>
<dbReference type="InterPro" id="IPR051207">
    <property type="entry name" value="ComplexI_NDUFA9_subunit"/>
</dbReference>
<evidence type="ECO:0000313" key="3">
    <source>
        <dbReference type="EMBL" id="MFC0351040.1"/>
    </source>
</evidence>
<evidence type="ECO:0000256" key="1">
    <source>
        <dbReference type="SAM" id="Phobius"/>
    </source>
</evidence>
<keyword evidence="1" id="KW-0472">Membrane</keyword>
<dbReference type="EMBL" id="JBHLXJ010000015">
    <property type="protein sequence ID" value="MFC0351040.1"/>
    <property type="molecule type" value="Genomic_DNA"/>
</dbReference>
<dbReference type="PANTHER" id="PTHR12126">
    <property type="entry name" value="NADH-UBIQUINONE OXIDOREDUCTASE 39 KDA SUBUNIT-RELATED"/>
    <property type="match status" value="1"/>
</dbReference>
<dbReference type="RefSeq" id="WP_390213600.1">
    <property type="nucleotide sequence ID" value="NZ_JBHLXJ010000015.1"/>
</dbReference>
<dbReference type="Gene3D" id="3.40.50.720">
    <property type="entry name" value="NAD(P)-binding Rossmann-like Domain"/>
    <property type="match status" value="1"/>
</dbReference>
<feature type="transmembrane region" description="Helical" evidence="1">
    <location>
        <begin position="417"/>
        <end position="436"/>
    </location>
</feature>
<dbReference type="InterPro" id="IPR001509">
    <property type="entry name" value="Epimerase_deHydtase"/>
</dbReference>
<accession>A0ABV6IGS1</accession>
<dbReference type="SUPFAM" id="SSF51735">
    <property type="entry name" value="NAD(P)-binding Rossmann-fold domains"/>
    <property type="match status" value="1"/>
</dbReference>
<feature type="domain" description="NAD-dependent epimerase/dehydratase" evidence="2">
    <location>
        <begin position="3"/>
        <end position="211"/>
    </location>
</feature>
<feature type="transmembrane region" description="Helical" evidence="1">
    <location>
        <begin position="358"/>
        <end position="384"/>
    </location>
</feature>
<dbReference type="Pfam" id="PF13781">
    <property type="entry name" value="DoxX_3"/>
    <property type="match status" value="1"/>
</dbReference>
<gene>
    <name evidence="3" type="ORF">ACFFJH_14575</name>
</gene>
<organism evidence="3 4">
    <name type="scientific">Undibacterium danionis</name>
    <dbReference type="NCBI Taxonomy" id="1812100"/>
    <lineage>
        <taxon>Bacteria</taxon>
        <taxon>Pseudomonadati</taxon>
        <taxon>Pseudomonadota</taxon>
        <taxon>Betaproteobacteria</taxon>
        <taxon>Burkholderiales</taxon>
        <taxon>Oxalobacteraceae</taxon>
        <taxon>Undibacterium</taxon>
    </lineage>
</organism>
<dbReference type="InterPro" id="IPR036291">
    <property type="entry name" value="NAD(P)-bd_dom_sf"/>
</dbReference>
<reference evidence="3 4" key="1">
    <citation type="submission" date="2024-09" db="EMBL/GenBank/DDBJ databases">
        <authorList>
            <person name="Sun Q."/>
            <person name="Mori K."/>
        </authorList>
    </citation>
    <scope>NUCLEOTIDE SEQUENCE [LARGE SCALE GENOMIC DNA]</scope>
    <source>
        <strain evidence="3 4">CCM 8677</strain>
    </source>
</reference>
<feature type="transmembrane region" description="Helical" evidence="1">
    <location>
        <begin position="390"/>
        <end position="410"/>
    </location>
</feature>
<keyword evidence="1" id="KW-0812">Transmembrane</keyword>
<protein>
    <submittedName>
        <fullName evidence="3">SDR family oxidoreductase</fullName>
    </submittedName>
</protein>
<dbReference type="Proteomes" id="UP001589844">
    <property type="component" value="Unassembled WGS sequence"/>
</dbReference>
<dbReference type="InterPro" id="IPR025695">
    <property type="entry name" value="DoxX-like"/>
</dbReference>
<proteinExistence type="predicted"/>
<keyword evidence="4" id="KW-1185">Reference proteome</keyword>